<evidence type="ECO:0000256" key="2">
    <source>
        <dbReference type="ARBA" id="ARBA00022536"/>
    </source>
</evidence>
<dbReference type="InterPro" id="IPR056286">
    <property type="entry name" value="Cadherin_CELSR1-3_9th"/>
</dbReference>
<keyword evidence="3" id="KW-0812">Transmembrane</keyword>
<accession>A0A7K7LJF4</accession>
<evidence type="ECO:0000256" key="11">
    <source>
        <dbReference type="PROSITE-ProRule" id="PRU00043"/>
    </source>
</evidence>
<feature type="domain" description="EGF-like" evidence="14">
    <location>
        <begin position="683"/>
        <end position="741"/>
    </location>
</feature>
<protein>
    <submittedName>
        <fullName evidence="16">CELR2 protein</fullName>
    </submittedName>
</protein>
<feature type="domain" description="Laminin G" evidence="13">
    <location>
        <begin position="808"/>
        <end position="1015"/>
    </location>
</feature>
<evidence type="ECO:0000256" key="8">
    <source>
        <dbReference type="ARBA" id="ARBA00023136"/>
    </source>
</evidence>
<dbReference type="FunFam" id="2.10.25.10:FF:000012">
    <property type="entry name" value="Delta-like protein"/>
    <property type="match status" value="1"/>
</dbReference>
<gene>
    <name evidence="16" type="primary">Celsr2_1</name>
    <name evidence="16" type="ORF">ASASCU_R07738</name>
</gene>
<dbReference type="PANTHER" id="PTHR24026:SF32">
    <property type="entry name" value="CADHERIN EGF LAG SEVEN-PASS G-TYPE RECEPTOR 2"/>
    <property type="match status" value="1"/>
</dbReference>
<evidence type="ECO:0000259" key="15">
    <source>
        <dbReference type="PROSITE" id="PS50268"/>
    </source>
</evidence>
<dbReference type="InterPro" id="IPR001881">
    <property type="entry name" value="EGF-like_Ca-bd_dom"/>
</dbReference>
<dbReference type="FunFam" id="2.60.40.60:FF:000010">
    <property type="entry name" value="Cadherin EGF LAG seven-pass G-type receptor 3"/>
    <property type="match status" value="1"/>
</dbReference>
<dbReference type="Gene3D" id="2.60.40.60">
    <property type="entry name" value="Cadherins"/>
    <property type="match status" value="6"/>
</dbReference>
<evidence type="ECO:0000313" key="17">
    <source>
        <dbReference type="Proteomes" id="UP000525565"/>
    </source>
</evidence>
<dbReference type="Pfam" id="PF23592">
    <property type="entry name" value="Cadherin_CELSR2_9th"/>
    <property type="match status" value="1"/>
</dbReference>
<dbReference type="SMART" id="SM00179">
    <property type="entry name" value="EGF_CA"/>
    <property type="match status" value="4"/>
</dbReference>
<dbReference type="PROSITE" id="PS00022">
    <property type="entry name" value="EGF_1"/>
    <property type="match status" value="4"/>
</dbReference>
<keyword evidence="5" id="KW-0677">Repeat</keyword>
<dbReference type="Pfam" id="PF02210">
    <property type="entry name" value="Laminin_G_2"/>
    <property type="match status" value="1"/>
</dbReference>
<dbReference type="AlphaFoldDB" id="A0A7K7LJF4"/>
<dbReference type="Pfam" id="PF00028">
    <property type="entry name" value="Cadherin"/>
    <property type="match status" value="5"/>
</dbReference>
<keyword evidence="6 11" id="KW-0106">Calcium</keyword>
<feature type="non-terminal residue" evidence="16">
    <location>
        <position position="1"/>
    </location>
</feature>
<dbReference type="PANTHER" id="PTHR24026">
    <property type="entry name" value="FAT ATYPICAL CADHERIN-RELATED"/>
    <property type="match status" value="1"/>
</dbReference>
<comment type="subcellular location">
    <subcellularLocation>
        <location evidence="1">Membrane</location>
    </subcellularLocation>
</comment>
<dbReference type="InterPro" id="IPR013320">
    <property type="entry name" value="ConA-like_dom_sf"/>
</dbReference>
<dbReference type="PROSITE" id="PS00232">
    <property type="entry name" value="CADHERIN_1"/>
    <property type="match status" value="4"/>
</dbReference>
<dbReference type="PROSITE" id="PS50025">
    <property type="entry name" value="LAM_G_DOMAIN"/>
    <property type="match status" value="1"/>
</dbReference>
<dbReference type="FunFam" id="2.60.40.60:FF:000023">
    <property type="entry name" value="Cadherin EGF LAG seven-pass G-type receptor 3"/>
    <property type="match status" value="1"/>
</dbReference>
<feature type="domain" description="Cadherin" evidence="15">
    <location>
        <begin position="169"/>
        <end position="271"/>
    </location>
</feature>
<comment type="caution">
    <text evidence="16">The sequence shown here is derived from an EMBL/GenBank/DDBJ whole genome shotgun (WGS) entry which is preliminary data.</text>
</comment>
<dbReference type="EMBL" id="VZSO01008978">
    <property type="protein sequence ID" value="NWZ30776.1"/>
    <property type="molecule type" value="Genomic_DNA"/>
</dbReference>
<feature type="disulfide bond" evidence="12">
    <location>
        <begin position="731"/>
        <end position="740"/>
    </location>
</feature>
<dbReference type="InterPro" id="IPR000742">
    <property type="entry name" value="EGF"/>
</dbReference>
<evidence type="ECO:0000259" key="14">
    <source>
        <dbReference type="PROSITE" id="PS50026"/>
    </source>
</evidence>
<dbReference type="GO" id="GO:0005509">
    <property type="term" value="F:calcium ion binding"/>
    <property type="evidence" value="ECO:0007669"/>
    <property type="project" value="UniProtKB-UniRule"/>
</dbReference>
<dbReference type="SMART" id="SM00282">
    <property type="entry name" value="LamG"/>
    <property type="match status" value="1"/>
</dbReference>
<evidence type="ECO:0000256" key="10">
    <source>
        <dbReference type="ARBA" id="ARBA00023180"/>
    </source>
</evidence>
<evidence type="ECO:0000256" key="3">
    <source>
        <dbReference type="ARBA" id="ARBA00022692"/>
    </source>
</evidence>
<feature type="disulfide bond" evidence="12">
    <location>
        <begin position="1205"/>
        <end position="1214"/>
    </location>
</feature>
<dbReference type="GO" id="GO:0005886">
    <property type="term" value="C:plasma membrane"/>
    <property type="evidence" value="ECO:0007669"/>
    <property type="project" value="InterPro"/>
</dbReference>
<dbReference type="FunFam" id="2.10.25.10:FF:000113">
    <property type="entry name" value="Cadherin, EGF LAG seven-pass G-type receptor 3"/>
    <property type="match status" value="1"/>
</dbReference>
<keyword evidence="2 12" id="KW-0245">EGF-like domain</keyword>
<evidence type="ECO:0000259" key="13">
    <source>
        <dbReference type="PROSITE" id="PS50025"/>
    </source>
</evidence>
<feature type="domain" description="Cadherin" evidence="15">
    <location>
        <begin position="67"/>
        <end position="168"/>
    </location>
</feature>
<feature type="domain" description="EGF-like" evidence="14">
    <location>
        <begin position="743"/>
        <end position="779"/>
    </location>
</feature>
<dbReference type="InterPro" id="IPR001791">
    <property type="entry name" value="Laminin_G"/>
</dbReference>
<evidence type="ECO:0000256" key="12">
    <source>
        <dbReference type="PROSITE-ProRule" id="PRU00076"/>
    </source>
</evidence>
<feature type="domain" description="EGF-like" evidence="14">
    <location>
        <begin position="1216"/>
        <end position="1253"/>
    </location>
</feature>
<dbReference type="InterPro" id="IPR000152">
    <property type="entry name" value="EGF-type_Asp/Asn_hydroxyl_site"/>
</dbReference>
<evidence type="ECO:0000256" key="7">
    <source>
        <dbReference type="ARBA" id="ARBA00022989"/>
    </source>
</evidence>
<keyword evidence="4" id="KW-0732">Signal</keyword>
<dbReference type="InterPro" id="IPR002126">
    <property type="entry name" value="Cadherin-like_dom"/>
</dbReference>
<evidence type="ECO:0000256" key="9">
    <source>
        <dbReference type="ARBA" id="ARBA00023157"/>
    </source>
</evidence>
<evidence type="ECO:0000256" key="6">
    <source>
        <dbReference type="ARBA" id="ARBA00022837"/>
    </source>
</evidence>
<feature type="disulfide bond" evidence="12">
    <location>
        <begin position="1044"/>
        <end position="1053"/>
    </location>
</feature>
<dbReference type="FunFam" id="2.10.25.10:FF:000047">
    <property type="entry name" value="Cadherin EGF LAG seven-pass G-type receptor 2"/>
    <property type="match status" value="1"/>
</dbReference>
<dbReference type="CDD" id="cd00054">
    <property type="entry name" value="EGF_CA"/>
    <property type="match status" value="4"/>
</dbReference>
<keyword evidence="10" id="KW-0325">Glycoprotein</keyword>
<proteinExistence type="predicted"/>
<dbReference type="PROSITE" id="PS50268">
    <property type="entry name" value="CADHERIN_2"/>
    <property type="match status" value="6"/>
</dbReference>
<dbReference type="FunFam" id="2.60.40.60:FF:000044">
    <property type="entry name" value="Cadherin, EGF LAG seven-pass G-type receptor 3"/>
    <property type="match status" value="1"/>
</dbReference>
<dbReference type="FunFam" id="2.60.120.200:FF:000020">
    <property type="entry name" value="Cadherin EGF LAG seven-pass G-type receptor 2"/>
    <property type="match status" value="1"/>
</dbReference>
<feature type="domain" description="Cadherin" evidence="15">
    <location>
        <begin position="378"/>
        <end position="479"/>
    </location>
</feature>
<feature type="domain" description="EGF-like" evidence="14">
    <location>
        <begin position="1179"/>
        <end position="1215"/>
    </location>
</feature>
<dbReference type="CDD" id="cd00110">
    <property type="entry name" value="LamG"/>
    <property type="match status" value="1"/>
</dbReference>
<dbReference type="InterPro" id="IPR009030">
    <property type="entry name" value="Growth_fac_rcpt_cys_sf"/>
</dbReference>
<reference evidence="16 17" key="1">
    <citation type="submission" date="2019-09" db="EMBL/GenBank/DDBJ databases">
        <title>Bird 10,000 Genomes (B10K) Project - Family phase.</title>
        <authorList>
            <person name="Zhang G."/>
        </authorList>
    </citation>
    <scope>NUCLEOTIDE SEQUENCE [LARGE SCALE GENOMIC DNA]</scope>
    <source>
        <strain evidence="16">OUT-0051</strain>
        <tissue evidence="16">Kidney</tissue>
    </source>
</reference>
<dbReference type="Proteomes" id="UP000525565">
    <property type="component" value="Unassembled WGS sequence"/>
</dbReference>
<dbReference type="InterPro" id="IPR015919">
    <property type="entry name" value="Cadherin-like_sf"/>
</dbReference>
<evidence type="ECO:0000256" key="1">
    <source>
        <dbReference type="ARBA" id="ARBA00004370"/>
    </source>
</evidence>
<dbReference type="GO" id="GO:0007156">
    <property type="term" value="P:homophilic cell adhesion via plasma membrane adhesion molecules"/>
    <property type="evidence" value="ECO:0007669"/>
    <property type="project" value="InterPro"/>
</dbReference>
<dbReference type="FunFam" id="2.60.40.60:FF:000038">
    <property type="entry name" value="Cadherin EGF LAG seven-pass G-type receptor 3"/>
    <property type="match status" value="1"/>
</dbReference>
<keyword evidence="17" id="KW-1185">Reference proteome</keyword>
<dbReference type="SUPFAM" id="SSF57184">
    <property type="entry name" value="Growth factor receptor domain"/>
    <property type="match status" value="1"/>
</dbReference>
<comment type="caution">
    <text evidence="12">Lacks conserved residue(s) required for the propagation of feature annotation.</text>
</comment>
<sequence length="1255" mass="135630">LETGAGFPFAINNSTGWIVVASELDREAVDFYSFGVEAQDQGSPPMASSASVSVTILDVNDNSPEFTQREYGARLNEDAAVGTSVLTVSAVDRDANSVITYQISSGNTRNRFSITSQSGGGLISLALPLDYKLERQYLLTIAASDGTRQDTAQVVVNVTDANTHRPVFQSSHYTVNINEDRPVGTTVVVISATDEDTGENARITYLMEDSIPQFRIAPDTGAVTTQMELDYEDQVSYTLAITARDNGIPQKSDTTYLEILVSDVNDNAPQFLRDSYQGSIYEDVPAFTSVLQVSATDRDSGLNGRVFYTFQGGDDGDGDFIIESTSGIVRTLRRLDRENVPLYTLRAYAVDKGVPARRTPVEIQVTVLDVNDNPPVFERDEFDIFVEENSPIGLVVARITATDPDEGTNAQIMYQIVEGNIPEVFQLDIFSGELTALADLDYEAKAEYVIVVQATSAPLVSRATVHVRLRDTNDNSPQLRNFEIVFNNYITNRSGSFPGGIIGRIPARDPDVSDSLTYAFEQGNELNLVLLDPRTGDLRLSPALDNNRPLEAVMRVSVSDGVHSATAQCTLRVTVITDEMLSNSITLRLADMSQERFLSPLLSLFLEGVAAVLAAPRHRVVLFNIQTDTDVGAARILNVSLSVRLPASARGARFFSSEELQERLYLNRSLLAAISAQRVLPFDDNICLREPCENYMRCVSVLKFDSSAPFLASDTVLFRPIHPVTGLRCRCPPGFTGDYCETEVDLCFSSPCGSNGRCRSREGGYTCECHEDFTGEHSALSPGFLTVPVPALLPPESSSSCSLQPSVLRPFCCCPTATWPRPPSSSLRSRPFFPAAPPFATKERDALLLYNGRFNEKHDFVALEIVREQIQLTFSAGETTTTVSPFVPGGVSDGQWHRVQLHYYNKPVLGKSGLPQGPSEQKVAVVAVDDCDTGMALKFGPMLGNYSCAAQGTQSGSKKSLDLTGPLLLGGVPTLPESFPIRSRHFVGCMRHLHIDERPVDLAAFIANNGTVPGCPAKKTVCDAGTCHNGGTCVHEWDSFSCQCPLGFGGKTCQEEMASPQRFLGSSLVAWSGLALPLTLPWHLGLMFRTRQPRGLLLRASAGPTATLTLQAVADVAGGLQGLRLRTLSVGGLAGDSGQVEQGFRGCLQGVRVGETAASAVALAVAPAARVNVEGGCALPDPCDSGPCPPHSYCSDDWDSFSCSCHPGYFGDSCISACALDPCEHRGACVRRAGATHGYVCECPQGYFGPYCEHK</sequence>
<dbReference type="PROSITE" id="PS01186">
    <property type="entry name" value="EGF_2"/>
    <property type="match status" value="3"/>
</dbReference>
<feature type="domain" description="Cadherin" evidence="15">
    <location>
        <begin position="272"/>
        <end position="377"/>
    </location>
</feature>
<feature type="domain" description="Cadherin" evidence="15">
    <location>
        <begin position="498"/>
        <end position="602"/>
    </location>
</feature>
<dbReference type="Gene3D" id="2.60.120.200">
    <property type="match status" value="1"/>
</dbReference>
<evidence type="ECO:0000313" key="16">
    <source>
        <dbReference type="EMBL" id="NWZ30776.1"/>
    </source>
</evidence>
<dbReference type="PROSITE" id="PS00010">
    <property type="entry name" value="ASX_HYDROXYL"/>
    <property type="match status" value="1"/>
</dbReference>
<dbReference type="SMART" id="SM00112">
    <property type="entry name" value="CA"/>
    <property type="match status" value="6"/>
</dbReference>
<dbReference type="FunFam" id="2.60.40.60:FF:000029">
    <property type="entry name" value="Cadherin EGF LAG seven-pass G-type receptor 3"/>
    <property type="match status" value="1"/>
</dbReference>
<feature type="domain" description="EGF-like" evidence="14">
    <location>
        <begin position="1018"/>
        <end position="1054"/>
    </location>
</feature>
<dbReference type="SUPFAM" id="SSF49313">
    <property type="entry name" value="Cadherin-like"/>
    <property type="match status" value="6"/>
</dbReference>
<dbReference type="SUPFAM" id="SSF57196">
    <property type="entry name" value="EGF/Laminin"/>
    <property type="match status" value="2"/>
</dbReference>
<name>A0A7K7LJF4_9AVES</name>
<dbReference type="CDD" id="cd11304">
    <property type="entry name" value="Cadherin_repeat"/>
    <property type="match status" value="6"/>
</dbReference>
<dbReference type="Pfam" id="PF00008">
    <property type="entry name" value="EGF"/>
    <property type="match status" value="3"/>
</dbReference>
<keyword evidence="7" id="KW-1133">Transmembrane helix</keyword>
<keyword evidence="9 12" id="KW-1015">Disulfide bond</keyword>
<feature type="domain" description="Cadherin" evidence="15">
    <location>
        <begin position="9"/>
        <end position="66"/>
    </location>
</feature>
<dbReference type="Gene3D" id="2.10.25.10">
    <property type="entry name" value="Laminin"/>
    <property type="match status" value="5"/>
</dbReference>
<organism evidence="16 17">
    <name type="scientific">Asarcornis scutulata</name>
    <dbReference type="NCBI Taxonomy" id="75869"/>
    <lineage>
        <taxon>Eukaryota</taxon>
        <taxon>Metazoa</taxon>
        <taxon>Chordata</taxon>
        <taxon>Craniata</taxon>
        <taxon>Vertebrata</taxon>
        <taxon>Euteleostomi</taxon>
        <taxon>Archelosauria</taxon>
        <taxon>Archosauria</taxon>
        <taxon>Dinosauria</taxon>
        <taxon>Saurischia</taxon>
        <taxon>Theropoda</taxon>
        <taxon>Coelurosauria</taxon>
        <taxon>Aves</taxon>
        <taxon>Neognathae</taxon>
        <taxon>Galloanserae</taxon>
        <taxon>Anseriformes</taxon>
        <taxon>Anatidae</taxon>
        <taxon>Anatinae</taxon>
        <taxon>Asarcornis</taxon>
    </lineage>
</organism>
<dbReference type="PROSITE" id="PS50026">
    <property type="entry name" value="EGF_3"/>
    <property type="match status" value="5"/>
</dbReference>
<dbReference type="SUPFAM" id="SSF49899">
    <property type="entry name" value="Concanavalin A-like lectins/glucanases"/>
    <property type="match status" value="2"/>
</dbReference>
<dbReference type="InterPro" id="IPR020894">
    <property type="entry name" value="Cadherin_CS"/>
</dbReference>
<feature type="disulfide bond" evidence="12">
    <location>
        <begin position="1243"/>
        <end position="1252"/>
    </location>
</feature>
<evidence type="ECO:0000256" key="4">
    <source>
        <dbReference type="ARBA" id="ARBA00022729"/>
    </source>
</evidence>
<feature type="non-terminal residue" evidence="16">
    <location>
        <position position="1255"/>
    </location>
</feature>
<dbReference type="SMART" id="SM00181">
    <property type="entry name" value="EGF"/>
    <property type="match status" value="5"/>
</dbReference>
<evidence type="ECO:0000256" key="5">
    <source>
        <dbReference type="ARBA" id="ARBA00022737"/>
    </source>
</evidence>
<keyword evidence="8" id="KW-0472">Membrane</keyword>
<dbReference type="PRINTS" id="PR00205">
    <property type="entry name" value="CADHERIN"/>
</dbReference>